<dbReference type="Gene3D" id="3.30.530.20">
    <property type="match status" value="1"/>
</dbReference>
<evidence type="ECO:0000259" key="3">
    <source>
        <dbReference type="Pfam" id="PF08327"/>
    </source>
</evidence>
<evidence type="ECO:0000313" key="5">
    <source>
        <dbReference type="Proteomes" id="UP000321749"/>
    </source>
</evidence>
<gene>
    <name evidence="4" type="ORF">ABA31_07850</name>
</gene>
<evidence type="ECO:0000256" key="2">
    <source>
        <dbReference type="SAM" id="MobiDB-lite"/>
    </source>
</evidence>
<dbReference type="Proteomes" id="UP000321749">
    <property type="component" value="Unassembled WGS sequence"/>
</dbReference>
<keyword evidence="5" id="KW-1185">Reference proteome</keyword>
<organism evidence="4 5">
    <name type="scientific">Agrococcus baldri</name>
    <dbReference type="NCBI Taxonomy" id="153730"/>
    <lineage>
        <taxon>Bacteria</taxon>
        <taxon>Bacillati</taxon>
        <taxon>Actinomycetota</taxon>
        <taxon>Actinomycetes</taxon>
        <taxon>Micrococcales</taxon>
        <taxon>Microbacteriaceae</taxon>
        <taxon>Agrococcus</taxon>
    </lineage>
</organism>
<sequence length="159" mass="17933">MGDTMDEHETAQPGAEHSTAPIEHELEVAVSRTRAWDAYVHGLEEWWHPGWTAFGSGIDRIEVEPHPGARIVEHGRDGSDREWGEVLDAVPGHRFSHTFHLTHDGDPTIVTVEFDDLPQGGTRVRFSHGGWNETNQDARGTHADWPTLLERYRAHAQHV</sequence>
<dbReference type="Pfam" id="PF08327">
    <property type="entry name" value="AHSA1"/>
    <property type="match status" value="1"/>
</dbReference>
<proteinExistence type="inferred from homology"/>
<feature type="region of interest" description="Disordered" evidence="2">
    <location>
        <begin position="1"/>
        <end position="22"/>
    </location>
</feature>
<accession>A0AA87RET1</accession>
<protein>
    <recommendedName>
        <fullName evidence="3">Activator of Hsp90 ATPase homologue 1/2-like C-terminal domain-containing protein</fullName>
    </recommendedName>
</protein>
<feature type="domain" description="Activator of Hsp90 ATPase homologue 1/2-like C-terminal" evidence="3">
    <location>
        <begin position="30"/>
        <end position="151"/>
    </location>
</feature>
<dbReference type="EMBL" id="BJUU01000003">
    <property type="protein sequence ID" value="GEK79434.1"/>
    <property type="molecule type" value="Genomic_DNA"/>
</dbReference>
<dbReference type="InterPro" id="IPR023393">
    <property type="entry name" value="START-like_dom_sf"/>
</dbReference>
<evidence type="ECO:0000313" key="4">
    <source>
        <dbReference type="EMBL" id="GEK79434.1"/>
    </source>
</evidence>
<evidence type="ECO:0000256" key="1">
    <source>
        <dbReference type="ARBA" id="ARBA00006817"/>
    </source>
</evidence>
<comment type="caution">
    <text evidence="4">The sequence shown here is derived from an EMBL/GenBank/DDBJ whole genome shotgun (WGS) entry which is preliminary data.</text>
</comment>
<comment type="similarity">
    <text evidence="1">Belongs to the AHA1 family.</text>
</comment>
<dbReference type="SUPFAM" id="SSF55961">
    <property type="entry name" value="Bet v1-like"/>
    <property type="match status" value="1"/>
</dbReference>
<dbReference type="AlphaFoldDB" id="A0AA87RET1"/>
<name>A0AA87RET1_9MICO</name>
<reference evidence="4 5" key="1">
    <citation type="submission" date="2019-07" db="EMBL/GenBank/DDBJ databases">
        <title>Whole genome shotgun sequence of Agrococcus baldri NBRC 103055.</title>
        <authorList>
            <person name="Hosoyama A."/>
            <person name="Uohara A."/>
            <person name="Ohji S."/>
            <person name="Ichikawa N."/>
        </authorList>
    </citation>
    <scope>NUCLEOTIDE SEQUENCE [LARGE SCALE GENOMIC DNA]</scope>
    <source>
        <strain evidence="4 5">NBRC 103055</strain>
    </source>
</reference>
<feature type="compositionally biased region" description="Basic and acidic residues" evidence="2">
    <location>
        <begin position="1"/>
        <end position="10"/>
    </location>
</feature>
<dbReference type="InterPro" id="IPR013538">
    <property type="entry name" value="ASHA1/2-like_C"/>
</dbReference>